<dbReference type="InterPro" id="IPR034457">
    <property type="entry name" value="Organic_radical-activating"/>
</dbReference>
<keyword evidence="5" id="KW-0408">Iron</keyword>
<keyword evidence="2" id="KW-0004">4Fe-4S</keyword>
<evidence type="ECO:0000313" key="9">
    <source>
        <dbReference type="Proteomes" id="UP000320235"/>
    </source>
</evidence>
<proteinExistence type="predicted"/>
<dbReference type="SFLD" id="SFLDG01063">
    <property type="entry name" value="activating_enzymes__group_1"/>
    <property type="match status" value="1"/>
</dbReference>
<gene>
    <name evidence="8" type="ORF">FB391_3002</name>
</gene>
<dbReference type="EMBL" id="VFPE01000004">
    <property type="protein sequence ID" value="TQM24486.1"/>
    <property type="molecule type" value="Genomic_DNA"/>
</dbReference>
<dbReference type="SFLD" id="SFLDS00029">
    <property type="entry name" value="Radical_SAM"/>
    <property type="match status" value="1"/>
</dbReference>
<evidence type="ECO:0000313" key="8">
    <source>
        <dbReference type="EMBL" id="TQM24486.1"/>
    </source>
</evidence>
<dbReference type="InterPro" id="IPR007197">
    <property type="entry name" value="rSAM"/>
</dbReference>
<dbReference type="InterPro" id="IPR012837">
    <property type="entry name" value="NrdG"/>
</dbReference>
<keyword evidence="4" id="KW-0479">Metal-binding</keyword>
<dbReference type="PANTHER" id="PTHR30352">
    <property type="entry name" value="PYRUVATE FORMATE-LYASE-ACTIVATING ENZYME"/>
    <property type="match status" value="1"/>
</dbReference>
<reference evidence="8 9" key="1">
    <citation type="submission" date="2019-06" db="EMBL/GenBank/DDBJ databases">
        <title>Sequencing the genomes of 1000 actinobacteria strains.</title>
        <authorList>
            <person name="Klenk H.-P."/>
        </authorList>
    </citation>
    <scope>NUCLEOTIDE SEQUENCE [LARGE SCALE GENOMIC DNA]</scope>
    <source>
        <strain evidence="8 9">DSM 105492</strain>
    </source>
</reference>
<feature type="region of interest" description="Disordered" evidence="7">
    <location>
        <begin position="1"/>
        <end position="21"/>
    </location>
</feature>
<keyword evidence="3" id="KW-0949">S-adenosyl-L-methionine</keyword>
<dbReference type="SFLD" id="SFLDF00299">
    <property type="entry name" value="anaerobic_ribonucleoside-triph"/>
    <property type="match status" value="1"/>
</dbReference>
<name>A0A543ESB0_9MICO</name>
<evidence type="ECO:0000256" key="3">
    <source>
        <dbReference type="ARBA" id="ARBA00022691"/>
    </source>
</evidence>
<evidence type="ECO:0000256" key="4">
    <source>
        <dbReference type="ARBA" id="ARBA00022723"/>
    </source>
</evidence>
<keyword evidence="9" id="KW-1185">Reference proteome</keyword>
<evidence type="ECO:0000256" key="2">
    <source>
        <dbReference type="ARBA" id="ARBA00022485"/>
    </source>
</evidence>
<evidence type="ECO:0000256" key="6">
    <source>
        <dbReference type="ARBA" id="ARBA00023014"/>
    </source>
</evidence>
<accession>A0A543ESB0</accession>
<protein>
    <submittedName>
        <fullName evidence="8">Anaerobic ribonucleoside-triphosphate reductase activating protein</fullName>
    </submittedName>
</protein>
<dbReference type="Pfam" id="PF13353">
    <property type="entry name" value="Fer4_12"/>
    <property type="match status" value="1"/>
</dbReference>
<dbReference type="SFLD" id="SFLDG01066">
    <property type="entry name" value="organic_radical-activating_enz"/>
    <property type="match status" value="1"/>
</dbReference>
<dbReference type="RefSeq" id="WP_141895635.1">
    <property type="nucleotide sequence ID" value="NZ_BAABLH010000006.1"/>
</dbReference>
<comment type="caution">
    <text evidence="8">The sequence shown here is derived from an EMBL/GenBank/DDBJ whole genome shotgun (WGS) entry which is preliminary data.</text>
</comment>
<dbReference type="PANTHER" id="PTHR30352:SF2">
    <property type="entry name" value="ANAEROBIC RIBONUCLEOSIDE-TRIPHOSPHATE REDUCTASE-ACTIVATING PROTEIN"/>
    <property type="match status" value="1"/>
</dbReference>
<dbReference type="InterPro" id="IPR058240">
    <property type="entry name" value="rSAM_sf"/>
</dbReference>
<evidence type="ECO:0000256" key="5">
    <source>
        <dbReference type="ARBA" id="ARBA00023004"/>
    </source>
</evidence>
<dbReference type="OrthoDB" id="9782387at2"/>
<dbReference type="GO" id="GO:0004748">
    <property type="term" value="F:ribonucleoside-diphosphate reductase activity, thioredoxin disulfide as acceptor"/>
    <property type="evidence" value="ECO:0007669"/>
    <property type="project" value="TreeGrafter"/>
</dbReference>
<dbReference type="GO" id="GO:0046872">
    <property type="term" value="F:metal ion binding"/>
    <property type="evidence" value="ECO:0007669"/>
    <property type="project" value="UniProtKB-KW"/>
</dbReference>
<evidence type="ECO:0000256" key="7">
    <source>
        <dbReference type="SAM" id="MobiDB-lite"/>
    </source>
</evidence>
<dbReference type="Gene3D" id="3.20.20.70">
    <property type="entry name" value="Aldolase class I"/>
    <property type="match status" value="1"/>
</dbReference>
<dbReference type="SUPFAM" id="SSF102114">
    <property type="entry name" value="Radical SAM enzymes"/>
    <property type="match status" value="1"/>
</dbReference>
<dbReference type="GO" id="GO:0043365">
    <property type="term" value="F:[formate-C-acetyltransferase]-activating enzyme activity"/>
    <property type="evidence" value="ECO:0007669"/>
    <property type="project" value="InterPro"/>
</dbReference>
<dbReference type="GO" id="GO:0051539">
    <property type="term" value="F:4 iron, 4 sulfur cluster binding"/>
    <property type="evidence" value="ECO:0007669"/>
    <property type="project" value="UniProtKB-KW"/>
</dbReference>
<dbReference type="AlphaFoldDB" id="A0A543ESB0"/>
<organism evidence="8 9">
    <name type="scientific">Microbacterium kyungheense</name>
    <dbReference type="NCBI Taxonomy" id="1263636"/>
    <lineage>
        <taxon>Bacteria</taxon>
        <taxon>Bacillati</taxon>
        <taxon>Actinomycetota</taxon>
        <taxon>Actinomycetes</taxon>
        <taxon>Micrococcales</taxon>
        <taxon>Microbacteriaceae</taxon>
        <taxon>Microbacterium</taxon>
    </lineage>
</organism>
<dbReference type="Proteomes" id="UP000320235">
    <property type="component" value="Unassembled WGS sequence"/>
</dbReference>
<evidence type="ECO:0000256" key="1">
    <source>
        <dbReference type="ARBA" id="ARBA00001966"/>
    </source>
</evidence>
<sequence>MTAVTAQSPGRGGHGSLLGTVPPAAGPADAVRWSRFLPATAAEGPGVRAAVWLQGCAVHCPECFNPQLWAPRGGVLSSPDELARAWVAEAVAAGAEGLTLLGGEPFEQARGAASLARAFQDAGLGVMTFSGHPLGLLQEWAAGGRDDIAELLDATDLLCDGPYLRELPDTERPWVGSRNQGIRALTERYAAEVRAIDADGGRDRVEVRIARDGTIGVNGWATDAALAALFDDLGVRADSPAQMAAAARRTRVEAVR</sequence>
<comment type="cofactor">
    <cofactor evidence="1">
        <name>[4Fe-4S] cluster</name>
        <dbReference type="ChEBI" id="CHEBI:49883"/>
    </cofactor>
</comment>
<keyword evidence="6" id="KW-0411">Iron-sulfur</keyword>
<dbReference type="InterPro" id="IPR013785">
    <property type="entry name" value="Aldolase_TIM"/>
</dbReference>